<keyword evidence="4" id="KW-1185">Reference proteome</keyword>
<protein>
    <recommendedName>
        <fullName evidence="2">C2H2-type domain-containing protein</fullName>
    </recommendedName>
</protein>
<reference evidence="3 4" key="1">
    <citation type="submission" date="2019-04" db="EMBL/GenBank/DDBJ databases">
        <title>An improved genome assembly and genetic linkage map for asparagus bean, Vigna unguiculata ssp. sesquipedialis.</title>
        <authorList>
            <person name="Xia Q."/>
            <person name="Zhang R."/>
            <person name="Dong Y."/>
        </authorList>
    </citation>
    <scope>NUCLEOTIDE SEQUENCE [LARGE SCALE GENOMIC DNA]</scope>
    <source>
        <tissue evidence="3">Leaf</tissue>
    </source>
</reference>
<gene>
    <name evidence="3" type="ORF">DEO72_LG2g3796</name>
</gene>
<feature type="region of interest" description="Disordered" evidence="1">
    <location>
        <begin position="647"/>
        <end position="674"/>
    </location>
</feature>
<organism evidence="3 4">
    <name type="scientific">Vigna unguiculata</name>
    <name type="common">Cowpea</name>
    <dbReference type="NCBI Taxonomy" id="3917"/>
    <lineage>
        <taxon>Eukaryota</taxon>
        <taxon>Viridiplantae</taxon>
        <taxon>Streptophyta</taxon>
        <taxon>Embryophyta</taxon>
        <taxon>Tracheophyta</taxon>
        <taxon>Spermatophyta</taxon>
        <taxon>Magnoliopsida</taxon>
        <taxon>eudicotyledons</taxon>
        <taxon>Gunneridae</taxon>
        <taxon>Pentapetalae</taxon>
        <taxon>rosids</taxon>
        <taxon>fabids</taxon>
        <taxon>Fabales</taxon>
        <taxon>Fabaceae</taxon>
        <taxon>Papilionoideae</taxon>
        <taxon>50 kb inversion clade</taxon>
        <taxon>NPAAA clade</taxon>
        <taxon>indigoferoid/millettioid clade</taxon>
        <taxon>Phaseoleae</taxon>
        <taxon>Vigna</taxon>
    </lineage>
</organism>
<dbReference type="InterPro" id="IPR013087">
    <property type="entry name" value="Znf_C2H2_type"/>
</dbReference>
<dbReference type="EMBL" id="CP039346">
    <property type="protein sequence ID" value="QCD83452.1"/>
    <property type="molecule type" value="Genomic_DNA"/>
</dbReference>
<sequence>MVLVLDAYVDTRYGFTTSQHQRPFTTTTNLIGRHSPHCHSHVTISTAGKARHASLFFAGWVFLLFSLVMDNQDQRRIETAGHDSHAVHLCHKCGWPFPNPHPSAKHRRAHKKICGTIEGYKLYVSEGQHNLNGSDDEHVSDDDRKTPGLVLSVTNSLDTGNNEKGSAGNGEKFIRSEDEVFSDAVADFSDSGLNPDVKERLQDSLDSGADMEMVDINVPKFSGTSMDKDLTGAKIDADMSSLIDKSTNDSQTQNPNILQNESFGVGDTVGLQGQLSGPTVDPLSSSTAALRTAESTTVDSEVFLGLSSDSPPGKAEAMPDILPVKNIYAVENATDCSLMSATKETNLEGKDEINSAGVVVEIEESSDYIVSETCGVSNIVVSDVVRVEHQVGDGAVTNYNRDTVEIVEPSDSVVGKMSEEASKIVVSDEVSLDHQVGDEAVNLEGENGAESVSLFSPDSLPLKLNSSVITDDAQVESAYVVQFATSNDDKILHAKGEGNANVDLLLTCNDKPGDGAHSQSEYEDFKDHKGVVYQNPFPHSSESLKYEGDDINDRVTQENKFHYNTSQLSEKSEVISLNIDVIGSMGMEMLNSEPTSKEMHAEEYTDVSLVKLPVESHQTPDEIVPSMNTMKTEENESHMIQFSEVHGTDDGGKNSAHKSLPEGSSIGLSNENEREESFGSAISETVSVINIIGTPNHHVASEGKVIRATGEDAIEIMLKDLQPDDILQSEDKLLVDLLEHDGADKSDAADELGKNVQGHVLHAQYKENSIVADTSLPKPATNHFENPVISESSDIVLVRPVNKSSGTKCRDISPLLGAQRNTKEDEINVNIKLNEEYNKSVDTSTELHQAQDVGLLVKAADDLARKYTSPLTAEPDSGFEDNPDGEPCREVPRISVVPVQDQTNNLFKHGSSRVDASVDSGSRCDSLEGNWGSVSVLSMQSDAPVVIDAETLSSTGLVASTEAGKPYLNNSKAAAERQQSDKSEMFEPPSFMTLVEPMQVSPKATASEVQRGQNPQQSDFTSQAGWFPTLNQVVGESQGRKRNEEIIAKVTNWSNSKEHTPLKSLLGEAAHSNNKPKSPKSVENSGGEKSSKVSEKNGSGLTTVNSILGPESPAAQVVKGEVAKEWNSPARYPADIKREKRKVKSRPYWIQLVCCTSVGPQRRDMYSGQKMLSLSDIMVENNLQLLPVHWILVKSFPGSSSGVFFLGCVVEEKGIAFAGLCWCSLLPLQGGLLKRAFWVSGVSIGRHCSVSALEVESIEVGVLHDKKSYLIDSYDNVIRTRLGIVHMKLTSMVEFQYLCTFLRYVTMVKRKLPKLVDNKMLRRWVPEFKGFRVMQNLVSLRIRALPFKLLDNIASLSNYNWGGVVYTFLIEVISRSYEVYVQQQNKHAISIIGAVPMMQVWFVEHLFSGPVERVCCFPRILEWPSLTIRKDREH</sequence>
<name>A0A4D6L4J7_VIGUN</name>
<accession>A0A4D6L4J7</accession>
<feature type="region of interest" description="Disordered" evidence="1">
    <location>
        <begin position="1067"/>
        <end position="1108"/>
    </location>
</feature>
<feature type="region of interest" description="Disordered" evidence="1">
    <location>
        <begin position="1000"/>
        <end position="1025"/>
    </location>
</feature>
<feature type="region of interest" description="Disordered" evidence="1">
    <location>
        <begin position="153"/>
        <end position="173"/>
    </location>
</feature>
<dbReference type="PANTHER" id="PTHR35746">
    <property type="entry name" value="PENTATRICOPEPTIDE REPEAT (PPR) SUPERFAMILY PROTEIN"/>
    <property type="match status" value="1"/>
</dbReference>
<feature type="compositionally biased region" description="Polar residues" evidence="1">
    <location>
        <begin position="1002"/>
        <end position="1025"/>
    </location>
</feature>
<evidence type="ECO:0000259" key="2">
    <source>
        <dbReference type="PROSITE" id="PS00028"/>
    </source>
</evidence>
<feature type="domain" description="C2H2-type" evidence="2">
    <location>
        <begin position="90"/>
        <end position="110"/>
    </location>
</feature>
<evidence type="ECO:0000313" key="4">
    <source>
        <dbReference type="Proteomes" id="UP000501690"/>
    </source>
</evidence>
<feature type="compositionally biased region" description="Polar residues" evidence="1">
    <location>
        <begin position="153"/>
        <end position="164"/>
    </location>
</feature>
<dbReference type="Proteomes" id="UP000501690">
    <property type="component" value="Linkage Group LG2"/>
</dbReference>
<evidence type="ECO:0000313" key="3">
    <source>
        <dbReference type="EMBL" id="QCD83452.1"/>
    </source>
</evidence>
<evidence type="ECO:0000256" key="1">
    <source>
        <dbReference type="SAM" id="MobiDB-lite"/>
    </source>
</evidence>
<dbReference type="PANTHER" id="PTHR35746:SF1">
    <property type="entry name" value="PENTATRICOPEPTIDE REPEAT (PPR) SUPERFAMILY PROTEIN"/>
    <property type="match status" value="1"/>
</dbReference>
<proteinExistence type="predicted"/>
<dbReference type="PROSITE" id="PS00028">
    <property type="entry name" value="ZINC_FINGER_C2H2_1"/>
    <property type="match status" value="1"/>
</dbReference>